<dbReference type="InterPro" id="IPR002645">
    <property type="entry name" value="STAS_dom"/>
</dbReference>
<evidence type="ECO:0000259" key="3">
    <source>
        <dbReference type="PROSITE" id="PS50801"/>
    </source>
</evidence>
<dbReference type="PANTHER" id="PTHR33495">
    <property type="entry name" value="ANTI-SIGMA FACTOR ANTAGONIST TM_1081-RELATED-RELATED"/>
    <property type="match status" value="1"/>
</dbReference>
<reference evidence="5" key="1">
    <citation type="journal article" date="2019" name="Int. J. Syst. Evol. Microbiol.">
        <title>The Global Catalogue of Microorganisms (GCM) 10K type strain sequencing project: providing services to taxonomists for standard genome sequencing and annotation.</title>
        <authorList>
            <consortium name="The Broad Institute Genomics Platform"/>
            <consortium name="The Broad Institute Genome Sequencing Center for Infectious Disease"/>
            <person name="Wu L."/>
            <person name="Ma J."/>
        </authorList>
    </citation>
    <scope>NUCLEOTIDE SEQUENCE [LARGE SCALE GENOMIC DNA]</scope>
    <source>
        <strain evidence="5">CGMCC 4.7246</strain>
    </source>
</reference>
<evidence type="ECO:0000313" key="4">
    <source>
        <dbReference type="EMBL" id="MFC6094013.1"/>
    </source>
</evidence>
<evidence type="ECO:0000256" key="1">
    <source>
        <dbReference type="ARBA" id="ARBA00009013"/>
    </source>
</evidence>
<gene>
    <name evidence="4" type="ORF">ACFP3R_32500</name>
</gene>
<name>A0ABW1PEU5_9PSEU</name>
<evidence type="ECO:0000313" key="5">
    <source>
        <dbReference type="Proteomes" id="UP001596220"/>
    </source>
</evidence>
<dbReference type="NCBIfam" id="TIGR00377">
    <property type="entry name" value="ant_ant_sig"/>
    <property type="match status" value="1"/>
</dbReference>
<dbReference type="SUPFAM" id="SSF52091">
    <property type="entry name" value="SpoIIaa-like"/>
    <property type="match status" value="1"/>
</dbReference>
<dbReference type="Gene3D" id="3.30.750.24">
    <property type="entry name" value="STAS domain"/>
    <property type="match status" value="1"/>
</dbReference>
<comment type="caution">
    <text evidence="4">The sequence shown here is derived from an EMBL/GenBank/DDBJ whole genome shotgun (WGS) entry which is preliminary data.</text>
</comment>
<dbReference type="CDD" id="cd07043">
    <property type="entry name" value="STAS_anti-anti-sigma_factors"/>
    <property type="match status" value="1"/>
</dbReference>
<dbReference type="PROSITE" id="PS50801">
    <property type="entry name" value="STAS"/>
    <property type="match status" value="1"/>
</dbReference>
<dbReference type="Pfam" id="PF01740">
    <property type="entry name" value="STAS"/>
    <property type="match status" value="1"/>
</dbReference>
<keyword evidence="5" id="KW-1185">Reference proteome</keyword>
<proteinExistence type="inferred from homology"/>
<accession>A0ABW1PEU5</accession>
<dbReference type="PANTHER" id="PTHR33495:SF2">
    <property type="entry name" value="ANTI-SIGMA FACTOR ANTAGONIST TM_1081-RELATED"/>
    <property type="match status" value="1"/>
</dbReference>
<dbReference type="RefSeq" id="WP_380641776.1">
    <property type="nucleotide sequence ID" value="NZ_JBHSQO010000053.1"/>
</dbReference>
<dbReference type="InterPro" id="IPR003658">
    <property type="entry name" value="Anti-sigma_ant"/>
</dbReference>
<evidence type="ECO:0000256" key="2">
    <source>
        <dbReference type="RuleBase" id="RU003749"/>
    </source>
</evidence>
<protein>
    <recommendedName>
        <fullName evidence="2">Anti-sigma factor antagonist</fullName>
    </recommendedName>
</protein>
<dbReference type="InterPro" id="IPR036513">
    <property type="entry name" value="STAS_dom_sf"/>
</dbReference>
<dbReference type="EMBL" id="JBHSQO010000053">
    <property type="protein sequence ID" value="MFC6094013.1"/>
    <property type="molecule type" value="Genomic_DNA"/>
</dbReference>
<feature type="domain" description="STAS" evidence="3">
    <location>
        <begin position="7"/>
        <end position="116"/>
    </location>
</feature>
<dbReference type="Proteomes" id="UP001596220">
    <property type="component" value="Unassembled WGS sequence"/>
</dbReference>
<organism evidence="4 5">
    <name type="scientific">Saccharothrix lopnurensis</name>
    <dbReference type="NCBI Taxonomy" id="1670621"/>
    <lineage>
        <taxon>Bacteria</taxon>
        <taxon>Bacillati</taxon>
        <taxon>Actinomycetota</taxon>
        <taxon>Actinomycetes</taxon>
        <taxon>Pseudonocardiales</taxon>
        <taxon>Pseudonocardiaceae</taxon>
        <taxon>Saccharothrix</taxon>
    </lineage>
</organism>
<sequence>MNEHAPGTHTTEVDGGIPLIRVVGALDAVSHRAVAAELDAVVERRPAAVLLDLREVDFMGSAGIAVLINAHHHASRLHVPFAVIADNRCVLRPLRMSQVDAALSLHATLEHAIAAVRVVTA</sequence>
<comment type="similarity">
    <text evidence="1 2">Belongs to the anti-sigma-factor antagonist family.</text>
</comment>